<dbReference type="GO" id="GO:0003677">
    <property type="term" value="F:DNA binding"/>
    <property type="evidence" value="ECO:0007669"/>
    <property type="project" value="UniProtKB-KW"/>
</dbReference>
<evidence type="ECO:0000313" key="7">
    <source>
        <dbReference type="EMBL" id="OAI12701.1"/>
    </source>
</evidence>
<dbReference type="GO" id="GO:0045881">
    <property type="term" value="P:positive regulation of sporulation resulting in formation of a cellular spore"/>
    <property type="evidence" value="ECO:0007669"/>
    <property type="project" value="TreeGrafter"/>
</dbReference>
<dbReference type="InterPro" id="IPR003115">
    <property type="entry name" value="ParB_N"/>
</dbReference>
<keyword evidence="3" id="KW-0159">Chromosome partition</keyword>
<dbReference type="InterPro" id="IPR050336">
    <property type="entry name" value="Chromosome_partition/occlusion"/>
</dbReference>
<dbReference type="CDD" id="cd16393">
    <property type="entry name" value="SPO0J_N"/>
    <property type="match status" value="1"/>
</dbReference>
<accession>A0A177N4F9</accession>
<proteinExistence type="inferred from homology"/>
<comment type="function">
    <text evidence="5">Involved in chromosome partition. Localize to both poles of the predivisional cell following completion of DNA replication. Binds to the DNA origin of replication.</text>
</comment>
<comment type="similarity">
    <text evidence="1">Belongs to the ParB family.</text>
</comment>
<evidence type="ECO:0000313" key="8">
    <source>
        <dbReference type="Proteomes" id="UP000078476"/>
    </source>
</evidence>
<keyword evidence="4" id="KW-0238">DNA-binding</keyword>
<evidence type="ECO:0000259" key="6">
    <source>
        <dbReference type="SMART" id="SM00470"/>
    </source>
</evidence>
<dbReference type="Proteomes" id="UP000078476">
    <property type="component" value="Unassembled WGS sequence"/>
</dbReference>
<keyword evidence="8" id="KW-1185">Reference proteome</keyword>
<evidence type="ECO:0000256" key="1">
    <source>
        <dbReference type="ARBA" id="ARBA00006295"/>
    </source>
</evidence>
<sequence>MIQKKRGLGRGLSELLGEVSKPAQEKTHEVQTLPIEFMQRGKYQPRKDMDPEKLKELSDSIAAQGIIQPIIVRKIAPDKYEIIAGERRWRAAQLAGLIEVPVLVKDIDDKAVMAVALIENIQREDLNALEEAEALHRLLDEFELTHQQIAESVGKSRTTITNLLRLLDLANEVKTMMSRGQLEMGHARALLGLEEAKQIEIAHKAIKQNLSVRAVEKLVREQNEEKSAVIKKIDPDTLRLQRELSEKTGAKVEINHQGNGKGKLVFSYTSLEELEGIIKKIN</sequence>
<dbReference type="PANTHER" id="PTHR33375:SF1">
    <property type="entry name" value="CHROMOSOME-PARTITIONING PROTEIN PARB-RELATED"/>
    <property type="match status" value="1"/>
</dbReference>
<dbReference type="FunFam" id="1.10.10.2830:FF:000001">
    <property type="entry name" value="Chromosome partitioning protein ParB"/>
    <property type="match status" value="1"/>
</dbReference>
<dbReference type="GO" id="GO:0005694">
    <property type="term" value="C:chromosome"/>
    <property type="evidence" value="ECO:0007669"/>
    <property type="project" value="TreeGrafter"/>
</dbReference>
<dbReference type="STRING" id="980561.A1359_13520"/>
<dbReference type="SMART" id="SM00470">
    <property type="entry name" value="ParB"/>
    <property type="match status" value="1"/>
</dbReference>
<name>A0A177N4F9_9GAMM</name>
<dbReference type="FunFam" id="3.90.1530.30:FF:000001">
    <property type="entry name" value="Chromosome partitioning protein ParB"/>
    <property type="match status" value="1"/>
</dbReference>
<organism evidence="7 8">
    <name type="scientific">Methylomonas lenta</name>
    <dbReference type="NCBI Taxonomy" id="980561"/>
    <lineage>
        <taxon>Bacteria</taxon>
        <taxon>Pseudomonadati</taxon>
        <taxon>Pseudomonadota</taxon>
        <taxon>Gammaproteobacteria</taxon>
        <taxon>Methylococcales</taxon>
        <taxon>Methylococcaceae</taxon>
        <taxon>Methylomonas</taxon>
    </lineage>
</organism>
<feature type="domain" description="ParB-like N-terminal" evidence="6">
    <location>
        <begin position="31"/>
        <end position="121"/>
    </location>
</feature>
<evidence type="ECO:0000256" key="3">
    <source>
        <dbReference type="ARBA" id="ARBA00022829"/>
    </source>
</evidence>
<dbReference type="GO" id="GO:0007059">
    <property type="term" value="P:chromosome segregation"/>
    <property type="evidence" value="ECO:0007669"/>
    <property type="project" value="UniProtKB-KW"/>
</dbReference>
<dbReference type="NCBIfam" id="TIGR00180">
    <property type="entry name" value="parB_part"/>
    <property type="match status" value="1"/>
</dbReference>
<reference evidence="7 8" key="1">
    <citation type="submission" date="2016-03" db="EMBL/GenBank/DDBJ databases">
        <authorList>
            <person name="Ploux O."/>
        </authorList>
    </citation>
    <scope>NUCLEOTIDE SEQUENCE [LARGE SCALE GENOMIC DNA]</scope>
    <source>
        <strain evidence="7 8">R-45370</strain>
    </source>
</reference>
<evidence type="ECO:0000256" key="5">
    <source>
        <dbReference type="ARBA" id="ARBA00025472"/>
    </source>
</evidence>
<dbReference type="InterPro" id="IPR004437">
    <property type="entry name" value="ParB/RepB/Spo0J"/>
</dbReference>
<dbReference type="Gene3D" id="3.90.1530.30">
    <property type="match status" value="1"/>
</dbReference>
<dbReference type="SUPFAM" id="SSF110849">
    <property type="entry name" value="ParB/Sulfiredoxin"/>
    <property type="match status" value="1"/>
</dbReference>
<dbReference type="InterPro" id="IPR036086">
    <property type="entry name" value="ParB/Sulfiredoxin_sf"/>
</dbReference>
<evidence type="ECO:0000256" key="4">
    <source>
        <dbReference type="ARBA" id="ARBA00023125"/>
    </source>
</evidence>
<dbReference type="Pfam" id="PF23552">
    <property type="entry name" value="ParB_C"/>
    <property type="match status" value="1"/>
</dbReference>
<dbReference type="InterPro" id="IPR057240">
    <property type="entry name" value="ParB_dimer_C"/>
</dbReference>
<gene>
    <name evidence="7" type="ORF">A1359_13520</name>
</gene>
<dbReference type="Pfam" id="PF17762">
    <property type="entry name" value="HTH_ParB"/>
    <property type="match status" value="1"/>
</dbReference>
<dbReference type="RefSeq" id="WP_066985144.1">
    <property type="nucleotide sequence ID" value="NZ_LUUI01000127.1"/>
</dbReference>
<dbReference type="InterPro" id="IPR041468">
    <property type="entry name" value="HTH_ParB/Spo0J"/>
</dbReference>
<evidence type="ECO:0000256" key="2">
    <source>
        <dbReference type="ARBA" id="ARBA00022372"/>
    </source>
</evidence>
<dbReference type="Gene3D" id="1.10.10.2830">
    <property type="match status" value="1"/>
</dbReference>
<dbReference type="EMBL" id="LUUI01000127">
    <property type="protein sequence ID" value="OAI12701.1"/>
    <property type="molecule type" value="Genomic_DNA"/>
</dbReference>
<protein>
    <recommendedName>
        <fullName evidence="2">Probable chromosome-partitioning protein ParB</fullName>
    </recommendedName>
</protein>
<dbReference type="OrthoDB" id="9802051at2"/>
<dbReference type="AlphaFoldDB" id="A0A177N4F9"/>
<comment type="caution">
    <text evidence="7">The sequence shown here is derived from an EMBL/GenBank/DDBJ whole genome shotgun (WGS) entry which is preliminary data.</text>
</comment>
<dbReference type="PANTHER" id="PTHR33375">
    <property type="entry name" value="CHROMOSOME-PARTITIONING PROTEIN PARB-RELATED"/>
    <property type="match status" value="1"/>
</dbReference>
<dbReference type="Pfam" id="PF02195">
    <property type="entry name" value="ParB_N"/>
    <property type="match status" value="1"/>
</dbReference>